<evidence type="ECO:0000313" key="7">
    <source>
        <dbReference type="EMBL" id="SFH86613.1"/>
    </source>
</evidence>
<dbReference type="CDD" id="cd11643">
    <property type="entry name" value="Precorrin-6A-synthase"/>
    <property type="match status" value="1"/>
</dbReference>
<dbReference type="InterPro" id="IPR000878">
    <property type="entry name" value="4pyrrol_Mease"/>
</dbReference>
<gene>
    <name evidence="7" type="ORF">SAMN04487959_11150</name>
</gene>
<evidence type="ECO:0000256" key="4">
    <source>
        <dbReference type="ARBA" id="ARBA00022679"/>
    </source>
</evidence>
<keyword evidence="5" id="KW-0949">S-adenosyl-L-methionine</keyword>
<dbReference type="PIRSF" id="PIRSF036525">
    <property type="entry name" value="CobF"/>
    <property type="match status" value="1"/>
</dbReference>
<protein>
    <submittedName>
        <fullName evidence="7">Precorrin-6A synthase (Deacetylating)</fullName>
    </submittedName>
</protein>
<dbReference type="Pfam" id="PF00590">
    <property type="entry name" value="TP_methylase"/>
    <property type="match status" value="1"/>
</dbReference>
<dbReference type="RefSeq" id="WP_092847686.1">
    <property type="nucleotide sequence ID" value="NZ_FOPY01000011.1"/>
</dbReference>
<dbReference type="NCBIfam" id="TIGR02434">
    <property type="entry name" value="CobF"/>
    <property type="match status" value="1"/>
</dbReference>
<evidence type="ECO:0000259" key="6">
    <source>
        <dbReference type="Pfam" id="PF00590"/>
    </source>
</evidence>
<dbReference type="SUPFAM" id="SSF53790">
    <property type="entry name" value="Tetrapyrrole methylase"/>
    <property type="match status" value="1"/>
</dbReference>
<name>A0A1I3DIY2_9GAMM</name>
<accession>A0A1I3DIY2</accession>
<evidence type="ECO:0000256" key="1">
    <source>
        <dbReference type="ARBA" id="ARBA00004953"/>
    </source>
</evidence>
<organism evidence="7 8">
    <name type="scientific">Modicisalibacter xianhensis</name>
    <dbReference type="NCBI Taxonomy" id="442341"/>
    <lineage>
        <taxon>Bacteria</taxon>
        <taxon>Pseudomonadati</taxon>
        <taxon>Pseudomonadota</taxon>
        <taxon>Gammaproteobacteria</taxon>
        <taxon>Oceanospirillales</taxon>
        <taxon>Halomonadaceae</taxon>
        <taxon>Modicisalibacter</taxon>
    </lineage>
</organism>
<proteinExistence type="predicted"/>
<keyword evidence="2" id="KW-0169">Cobalamin biosynthesis</keyword>
<comment type="pathway">
    <text evidence="1">Cofactor biosynthesis; adenosylcobalamin biosynthesis.</text>
</comment>
<feature type="domain" description="Tetrapyrrole methylase" evidence="6">
    <location>
        <begin position="3"/>
        <end position="199"/>
    </location>
</feature>
<keyword evidence="3" id="KW-0489">Methyltransferase</keyword>
<dbReference type="InterPro" id="IPR035996">
    <property type="entry name" value="4pyrrol_Methylase_sf"/>
</dbReference>
<dbReference type="GO" id="GO:0032259">
    <property type="term" value="P:methylation"/>
    <property type="evidence" value="ECO:0007669"/>
    <property type="project" value="UniProtKB-KW"/>
</dbReference>
<dbReference type="EMBL" id="FOPY01000011">
    <property type="protein sequence ID" value="SFH86613.1"/>
    <property type="molecule type" value="Genomic_DNA"/>
</dbReference>
<dbReference type="PANTHER" id="PTHR43467">
    <property type="entry name" value="COBALT-PRECORRIN-2 C(20)-METHYLTRANSFERASE"/>
    <property type="match status" value="1"/>
</dbReference>
<evidence type="ECO:0000313" key="8">
    <source>
        <dbReference type="Proteomes" id="UP000199040"/>
    </source>
</evidence>
<dbReference type="InterPro" id="IPR014777">
    <property type="entry name" value="4pyrrole_Mease_sub1"/>
</dbReference>
<dbReference type="AlphaFoldDB" id="A0A1I3DIY2"/>
<dbReference type="GO" id="GO:0009236">
    <property type="term" value="P:cobalamin biosynthetic process"/>
    <property type="evidence" value="ECO:0007669"/>
    <property type="project" value="UniProtKB-KW"/>
</dbReference>
<evidence type="ECO:0000256" key="2">
    <source>
        <dbReference type="ARBA" id="ARBA00022573"/>
    </source>
</evidence>
<keyword evidence="8" id="KW-1185">Reference proteome</keyword>
<dbReference type="GO" id="GO:0043819">
    <property type="term" value="F:precorrin-6A synthase (deacetylating) activity"/>
    <property type="evidence" value="ECO:0007669"/>
    <property type="project" value="InterPro"/>
</dbReference>
<dbReference type="STRING" id="442341.SAMN04487959_11150"/>
<dbReference type="Gene3D" id="3.30.950.10">
    <property type="entry name" value="Methyltransferase, Cobalt-precorrin-4 Transmethylase, Domain 2"/>
    <property type="match status" value="1"/>
</dbReference>
<dbReference type="PANTHER" id="PTHR43467:SF1">
    <property type="entry name" value="PRECORRIN-6A SYNTHASE [DEACETYLATING]"/>
    <property type="match status" value="1"/>
</dbReference>
<dbReference type="Gene3D" id="3.40.1010.10">
    <property type="entry name" value="Cobalt-precorrin-4 Transmethylase, Domain 1"/>
    <property type="match status" value="1"/>
</dbReference>
<keyword evidence="4" id="KW-0808">Transferase</keyword>
<dbReference type="Proteomes" id="UP000199040">
    <property type="component" value="Unassembled WGS sequence"/>
</dbReference>
<dbReference type="InterPro" id="IPR012797">
    <property type="entry name" value="CobF"/>
</dbReference>
<dbReference type="InterPro" id="IPR014776">
    <property type="entry name" value="4pyrrole_Mease_sub2"/>
</dbReference>
<reference evidence="7 8" key="1">
    <citation type="submission" date="2016-10" db="EMBL/GenBank/DDBJ databases">
        <authorList>
            <person name="de Groot N.N."/>
        </authorList>
    </citation>
    <scope>NUCLEOTIDE SEQUENCE [LARGE SCALE GENOMIC DNA]</scope>
    <source>
        <strain evidence="7 8">CGMCC 1.6848</strain>
    </source>
</reference>
<sequence length="272" mass="29881">MITLSLIGIGTGNPDHVTLAAVRALNEADLILLPRKGDAKSDLIDLRRLLCRNLLDDPDRTRVVEFDLPRRDAQADYLSAVEAWHAAIADAWAALIETHLPRGGQVGMLIWGDPSLYDSSLRIASRLETCMKGCTKGTAGYPVEVKVIPGITSLQVLTAEHRIPLNALAEPVQITTGRRLREHGWPDGAATIAVMLDSGGAFESLVPEGLYIWWGAYLGMDKQCLLDGWLADVAPSILERRAALRERHGWIMDIYLLARSPLGVGVRHRDDQ</sequence>
<evidence type="ECO:0000256" key="3">
    <source>
        <dbReference type="ARBA" id="ARBA00022603"/>
    </source>
</evidence>
<evidence type="ECO:0000256" key="5">
    <source>
        <dbReference type="ARBA" id="ARBA00022691"/>
    </source>
</evidence>